<dbReference type="EMBL" id="CVMT01000006">
    <property type="protein sequence ID" value="CRG89286.1"/>
    <property type="molecule type" value="Genomic_DNA"/>
</dbReference>
<dbReference type="AlphaFoldDB" id="A0A0U1M2I6"/>
<organism evidence="1 2">
    <name type="scientific">Talaromyces islandicus</name>
    <name type="common">Penicillium islandicum</name>
    <dbReference type="NCBI Taxonomy" id="28573"/>
    <lineage>
        <taxon>Eukaryota</taxon>
        <taxon>Fungi</taxon>
        <taxon>Dikarya</taxon>
        <taxon>Ascomycota</taxon>
        <taxon>Pezizomycotina</taxon>
        <taxon>Eurotiomycetes</taxon>
        <taxon>Eurotiomycetidae</taxon>
        <taxon>Eurotiales</taxon>
        <taxon>Trichocomaceae</taxon>
        <taxon>Talaromyces</taxon>
        <taxon>Talaromyces sect. Islandici</taxon>
    </lineage>
</organism>
<name>A0A0U1M2I6_TALIS</name>
<protein>
    <submittedName>
        <fullName evidence="1">Uncharacterized protein</fullName>
    </submittedName>
</protein>
<dbReference type="OMA" id="EASHVFW"/>
<gene>
    <name evidence="1" type="ORF">PISL3812_06322</name>
</gene>
<keyword evidence="2" id="KW-1185">Reference proteome</keyword>
<evidence type="ECO:0000313" key="1">
    <source>
        <dbReference type="EMBL" id="CRG89286.1"/>
    </source>
</evidence>
<dbReference type="InterPro" id="IPR038883">
    <property type="entry name" value="AN11006-like"/>
</dbReference>
<reference evidence="1 2" key="1">
    <citation type="submission" date="2015-04" db="EMBL/GenBank/DDBJ databases">
        <authorList>
            <person name="Syromyatnikov M.Y."/>
            <person name="Popov V.N."/>
        </authorList>
    </citation>
    <scope>NUCLEOTIDE SEQUENCE [LARGE SCALE GENOMIC DNA]</scope>
    <source>
        <strain evidence="1">WF-38-12</strain>
    </source>
</reference>
<dbReference type="PANTHER" id="PTHR42085:SF2">
    <property type="entry name" value="F-BOX DOMAIN-CONTAINING PROTEIN"/>
    <property type="match status" value="1"/>
</dbReference>
<accession>A0A0U1M2I6</accession>
<evidence type="ECO:0000313" key="2">
    <source>
        <dbReference type="Proteomes" id="UP000054383"/>
    </source>
</evidence>
<dbReference type="STRING" id="28573.A0A0U1M2I6"/>
<sequence length="394" mass="46384">MPTATQFPLQQQRRWRRRPKCVQKARMKHRRKAEHAESELEFEPVDIEQGSELYKRWLPPHLFIVSKLTTLPRFFSLPVELRNHVYRLLLVQPCKFDMHHNEGCTRLVRDNRPGPRFENHPEADLRLYRCAECSPTFSWRASNLPGFVSPARSRWGHTLPNEFMCDRCWGDKFGNIYRPSTNTLPCLCTRRQNLDILLVNKRINREASYVFWTENHFAFENSSLLEGFLSNIRRQVRQQITRISLMAHSLFEARAIGAPDEEVSLPPPTQLERLWEELGDCTGLVDLELDSHYLSHKYYVLGMRRLKVKRSVTFFCHPLAQEVGMEHRGAAQPGIRQLIWPALAFRQPVEDSTRYRSATRKLACELADSIVRGRQLKIRYLKDLYRKSLETRSQ</sequence>
<proteinExistence type="predicted"/>
<dbReference type="Proteomes" id="UP000054383">
    <property type="component" value="Unassembled WGS sequence"/>
</dbReference>
<dbReference type="OrthoDB" id="5420711at2759"/>
<dbReference type="PANTHER" id="PTHR42085">
    <property type="entry name" value="F-BOX DOMAIN-CONTAINING PROTEIN"/>
    <property type="match status" value="1"/>
</dbReference>